<dbReference type="Pfam" id="PF00644">
    <property type="entry name" value="PARP"/>
    <property type="match status" value="1"/>
</dbReference>
<evidence type="ECO:0000256" key="1">
    <source>
        <dbReference type="RuleBase" id="RU362114"/>
    </source>
</evidence>
<organism evidence="4">
    <name type="scientific">Laccaria bicolor (strain S238N-H82 / ATCC MYA-4686)</name>
    <name type="common">Bicoloured deceiver</name>
    <name type="synonym">Laccaria laccata var. bicolor</name>
    <dbReference type="NCBI Taxonomy" id="486041"/>
    <lineage>
        <taxon>Eukaryota</taxon>
        <taxon>Fungi</taxon>
        <taxon>Dikarya</taxon>
        <taxon>Basidiomycota</taxon>
        <taxon>Agaricomycotina</taxon>
        <taxon>Agaricomycetes</taxon>
        <taxon>Agaricomycetidae</taxon>
        <taxon>Agaricales</taxon>
        <taxon>Agaricineae</taxon>
        <taxon>Hydnangiaceae</taxon>
        <taxon>Laccaria</taxon>
    </lineage>
</organism>
<keyword evidence="1" id="KW-0808">Transferase</keyword>
<gene>
    <name evidence="3" type="ORF">LACBIDRAFT_316766</name>
</gene>
<evidence type="ECO:0000259" key="2">
    <source>
        <dbReference type="PROSITE" id="PS51059"/>
    </source>
</evidence>
<keyword evidence="4" id="KW-1185">Reference proteome</keyword>
<dbReference type="GeneID" id="6085718"/>
<dbReference type="EMBL" id="DS547168">
    <property type="protein sequence ID" value="EDQ99280.1"/>
    <property type="molecule type" value="Genomic_DNA"/>
</dbReference>
<reference evidence="3 4" key="1">
    <citation type="journal article" date="2008" name="Nature">
        <title>The genome of Laccaria bicolor provides insights into mycorrhizal symbiosis.</title>
        <authorList>
            <person name="Martin F."/>
            <person name="Aerts A."/>
            <person name="Ahren D."/>
            <person name="Brun A."/>
            <person name="Danchin E.G.J."/>
            <person name="Duchaussoy F."/>
            <person name="Gibon J."/>
            <person name="Kohler A."/>
            <person name="Lindquist E."/>
            <person name="Pereda V."/>
            <person name="Salamov A."/>
            <person name="Shapiro H.J."/>
            <person name="Wuyts J."/>
            <person name="Blaudez D."/>
            <person name="Buee M."/>
            <person name="Brokstein P."/>
            <person name="Canbaeck B."/>
            <person name="Cohen D."/>
            <person name="Courty P.E."/>
            <person name="Coutinho P.M."/>
            <person name="Delaruelle C."/>
            <person name="Detter J.C."/>
            <person name="Deveau A."/>
            <person name="DiFazio S."/>
            <person name="Duplessis S."/>
            <person name="Fraissinet-Tachet L."/>
            <person name="Lucic E."/>
            <person name="Frey-Klett P."/>
            <person name="Fourrey C."/>
            <person name="Feussner I."/>
            <person name="Gay G."/>
            <person name="Grimwood J."/>
            <person name="Hoegger P.J."/>
            <person name="Jain P."/>
            <person name="Kilaru S."/>
            <person name="Labbe J."/>
            <person name="Lin Y.C."/>
            <person name="Legue V."/>
            <person name="Le Tacon F."/>
            <person name="Marmeisse R."/>
            <person name="Melayah D."/>
            <person name="Montanini B."/>
            <person name="Muratet M."/>
            <person name="Nehls U."/>
            <person name="Niculita-Hirzel H."/>
            <person name="Oudot-Le Secq M.P."/>
            <person name="Peter M."/>
            <person name="Quesneville H."/>
            <person name="Rajashekar B."/>
            <person name="Reich M."/>
            <person name="Rouhier N."/>
            <person name="Schmutz J."/>
            <person name="Yin T."/>
            <person name="Chalot M."/>
            <person name="Henrissat B."/>
            <person name="Kuees U."/>
            <person name="Lucas S."/>
            <person name="Van de Peer Y."/>
            <person name="Podila G.K."/>
            <person name="Polle A."/>
            <person name="Pukkila P.J."/>
            <person name="Richardson P.M."/>
            <person name="Rouze P."/>
            <person name="Sanders I.R."/>
            <person name="Stajich J.E."/>
            <person name="Tunlid A."/>
            <person name="Tuskan G."/>
            <person name="Grigoriev I.V."/>
        </authorList>
    </citation>
    <scope>NUCLEOTIDE SEQUENCE [LARGE SCALE GENOMIC DNA]</scope>
    <source>
        <strain evidence="4">S238N-H82 / ATCC MYA-4686</strain>
    </source>
</reference>
<accession>B0E1K7</accession>
<dbReference type="Gene3D" id="3.90.228.10">
    <property type="match status" value="1"/>
</dbReference>
<evidence type="ECO:0000313" key="4">
    <source>
        <dbReference type="Proteomes" id="UP000001194"/>
    </source>
</evidence>
<dbReference type="HOGENOM" id="CLU_039434_2_0_1"/>
<dbReference type="AlphaFoldDB" id="B0E1K7"/>
<keyword evidence="1" id="KW-0520">NAD</keyword>
<dbReference type="InterPro" id="IPR012317">
    <property type="entry name" value="Poly(ADP-ribose)pol_cat_dom"/>
</dbReference>
<dbReference type="Proteomes" id="UP000001194">
    <property type="component" value="Unassembled WGS sequence"/>
</dbReference>
<dbReference type="PANTHER" id="PTHR31681:SF3">
    <property type="entry name" value="OS04G0690100 PROTEIN"/>
    <property type="match status" value="1"/>
</dbReference>
<proteinExistence type="predicted"/>
<name>B0E1K7_LACBS</name>
<dbReference type="OrthoDB" id="9514740at2759"/>
<feature type="domain" description="PARP catalytic" evidence="2">
    <location>
        <begin position="1"/>
        <end position="147"/>
    </location>
</feature>
<sequence>MQGPGNENRRWHGTRRTCNLGDKNQTRLCSSSQCFLCSIIRNSFDVSLCKANTGFSRFGQGIYTSSTSSKSNGYSSNGCQSSLKAVLLNKVIVGKGCKLHKDNETLKAPPRGFDSVLGEKGQDLNHDELVVYTNDAIRPSYLVMYEP</sequence>
<dbReference type="InParanoid" id="B0E1K7"/>
<keyword evidence="1" id="KW-0328">Glycosyltransferase</keyword>
<dbReference type="SUPFAM" id="SSF56399">
    <property type="entry name" value="ADP-ribosylation"/>
    <property type="match status" value="1"/>
</dbReference>
<protein>
    <recommendedName>
        <fullName evidence="1">Poly [ADP-ribose] polymerase</fullName>
        <shortName evidence="1">PARP</shortName>
        <ecNumber evidence="1">2.4.2.-</ecNumber>
    </recommendedName>
</protein>
<evidence type="ECO:0000313" key="3">
    <source>
        <dbReference type="EMBL" id="EDQ99280.1"/>
    </source>
</evidence>
<dbReference type="RefSeq" id="XP_001890090.1">
    <property type="nucleotide sequence ID" value="XM_001890055.1"/>
</dbReference>
<dbReference type="PROSITE" id="PS51059">
    <property type="entry name" value="PARP_CATALYTIC"/>
    <property type="match status" value="1"/>
</dbReference>
<dbReference type="KEGG" id="lbc:LACBIDRAFT_316766"/>
<dbReference type="EC" id="2.4.2.-" evidence="1"/>
<dbReference type="GO" id="GO:0003950">
    <property type="term" value="F:NAD+ poly-ADP-ribosyltransferase activity"/>
    <property type="evidence" value="ECO:0007669"/>
    <property type="project" value="UniProtKB-UniRule"/>
</dbReference>
<dbReference type="PANTHER" id="PTHR31681">
    <property type="entry name" value="C2H2-LIKE ZINC FINGER PROTEIN"/>
    <property type="match status" value="1"/>
</dbReference>